<feature type="domain" description="Alpha-L-arabinofuranosidase C-terminal" evidence="7">
    <location>
        <begin position="486"/>
        <end position="844"/>
    </location>
</feature>
<dbReference type="InterPro" id="IPR055235">
    <property type="entry name" value="ASD1_cat"/>
</dbReference>
<protein>
    <recommendedName>
        <fullName evidence="3">non-reducing end alpha-L-arabinofuranosidase</fullName>
        <ecNumber evidence="3">3.2.1.55</ecNumber>
    </recommendedName>
</protein>
<dbReference type="EMBL" id="CP031517">
    <property type="protein sequence ID" value="QOS40751.1"/>
    <property type="molecule type" value="Genomic_DNA"/>
</dbReference>
<dbReference type="InterPro" id="IPR017853">
    <property type="entry name" value="GH"/>
</dbReference>
<evidence type="ECO:0000256" key="6">
    <source>
        <dbReference type="ARBA" id="ARBA00023180"/>
    </source>
</evidence>
<dbReference type="SUPFAM" id="SSF51445">
    <property type="entry name" value="(Trans)glycosidases"/>
    <property type="match status" value="1"/>
</dbReference>
<dbReference type="GO" id="GO:0046373">
    <property type="term" value="P:L-arabinose metabolic process"/>
    <property type="evidence" value="ECO:0007669"/>
    <property type="project" value="InterPro"/>
</dbReference>
<dbReference type="AlphaFoldDB" id="A0A7M1XPK2"/>
<evidence type="ECO:0000313" key="8">
    <source>
        <dbReference type="EMBL" id="QOS40751.1"/>
    </source>
</evidence>
<dbReference type="Pfam" id="PF06964">
    <property type="entry name" value="Alpha-L-AF_C"/>
    <property type="match status" value="1"/>
</dbReference>
<dbReference type="Gene3D" id="2.60.120.560">
    <property type="entry name" value="Exo-inulinase, domain 1"/>
    <property type="match status" value="1"/>
</dbReference>
<evidence type="ECO:0000256" key="3">
    <source>
        <dbReference type="ARBA" id="ARBA00012670"/>
    </source>
</evidence>
<dbReference type="GO" id="GO:0046556">
    <property type="term" value="F:alpha-L-arabinofuranosidase activity"/>
    <property type="evidence" value="ECO:0007669"/>
    <property type="project" value="UniProtKB-EC"/>
</dbReference>
<dbReference type="Gene3D" id="2.60.120.260">
    <property type="entry name" value="Galactose-binding domain-like"/>
    <property type="match status" value="1"/>
</dbReference>
<dbReference type="InterPro" id="IPR010720">
    <property type="entry name" value="Alpha-L-AF_C"/>
</dbReference>
<reference evidence="8 9" key="1">
    <citation type="submission" date="2018-08" db="EMBL/GenBank/DDBJ databases">
        <title>The first complete genome of Treponema rectale (CHPAT), a commensal spirochete of the bovine rectum.</title>
        <authorList>
            <person name="Staton G.J."/>
            <person name="Clegg S.R."/>
            <person name="Carter S.D."/>
            <person name="Radford A.D."/>
            <person name="Darby A."/>
            <person name="Hall N."/>
            <person name="Birtles R.J."/>
            <person name="Evans N.J."/>
        </authorList>
    </citation>
    <scope>NUCLEOTIDE SEQUENCE [LARGE SCALE GENOMIC DNA]</scope>
    <source>
        <strain evidence="8 9">CHPA</strain>
    </source>
</reference>
<name>A0A7M1XPK2_9SPIR</name>
<dbReference type="InterPro" id="IPR051563">
    <property type="entry name" value="Glycosyl_Hydrolase_51"/>
</dbReference>
<dbReference type="Gene3D" id="3.20.20.80">
    <property type="entry name" value="Glycosidases"/>
    <property type="match status" value="1"/>
</dbReference>
<evidence type="ECO:0000256" key="1">
    <source>
        <dbReference type="ARBA" id="ARBA00001462"/>
    </source>
</evidence>
<dbReference type="SUPFAM" id="SSF51011">
    <property type="entry name" value="Glycosyl hydrolase domain"/>
    <property type="match status" value="1"/>
</dbReference>
<dbReference type="Pfam" id="PF22848">
    <property type="entry name" value="ASD1_dom"/>
    <property type="match status" value="1"/>
</dbReference>
<organism evidence="8 9">
    <name type="scientific">Treponema rectale</name>
    <dbReference type="NCBI Taxonomy" id="744512"/>
    <lineage>
        <taxon>Bacteria</taxon>
        <taxon>Pseudomonadati</taxon>
        <taxon>Spirochaetota</taxon>
        <taxon>Spirochaetia</taxon>
        <taxon>Spirochaetales</taxon>
        <taxon>Treponemataceae</taxon>
        <taxon>Treponema</taxon>
    </lineage>
</organism>
<keyword evidence="4" id="KW-0732">Signal</keyword>
<dbReference type="PANTHER" id="PTHR31776:SF0">
    <property type="entry name" value="ALPHA-L-ARABINOFURANOSIDASE 1"/>
    <property type="match status" value="1"/>
</dbReference>
<proteinExistence type="inferred from homology"/>
<dbReference type="KEGG" id="trc:DYE49_09945"/>
<comment type="similarity">
    <text evidence="2">Belongs to the glycosyl hydrolase 51 family.</text>
</comment>
<evidence type="ECO:0000256" key="5">
    <source>
        <dbReference type="ARBA" id="ARBA00022801"/>
    </source>
</evidence>
<gene>
    <name evidence="8" type="ORF">DYE49_09945</name>
</gene>
<dbReference type="PANTHER" id="PTHR31776">
    <property type="entry name" value="ALPHA-L-ARABINOFURANOSIDASE 1"/>
    <property type="match status" value="1"/>
</dbReference>
<dbReference type="EC" id="3.2.1.55" evidence="3"/>
<keyword evidence="5" id="KW-0378">Hydrolase</keyword>
<evidence type="ECO:0000256" key="4">
    <source>
        <dbReference type="ARBA" id="ARBA00022729"/>
    </source>
</evidence>
<evidence type="ECO:0000313" key="9">
    <source>
        <dbReference type="Proteomes" id="UP000593591"/>
    </source>
</evidence>
<keyword evidence="6" id="KW-0325">Glycoprotein</keyword>
<comment type="catalytic activity">
    <reaction evidence="1">
        <text>Hydrolysis of terminal non-reducing alpha-L-arabinofuranoside residues in alpha-L-arabinosides.</text>
        <dbReference type="EC" id="3.2.1.55"/>
    </reaction>
</comment>
<sequence>MKIKQVLKNLHIFLKKHACRGVKEMKKILAALSALCAAVVAVAQTKITADFTETKTPVSPYLFGIFYEDINYAADGGLYGELIQNRSFEFSKSGKSFMEYWNPVSSENEVFCSRITECMESPLNKNNTVFLRLNVRQSGDGISNSGYDGINVKAGKIYPLSLYLRSPDSSVDKVQIELRNRKTLRKLFKTEFEISSEWKKYHAEVIPEKSCEEAELLVTVSSSDGTVDVDFVSLFASDIYNDEENGLKENLVLMLKQMKPGFVRFPGGCIVHGYNLENSFNWKDTVGPVEERKEKANYWGYQQSYGLGFYEYFRLCEDIGSQPLPVLRAGVSHYGHTCNSDELMQLAQDALDLIEWATGSRDSEWGKIRAEAGHPEPFELNYIGIGNEDCGEDYFYRYSYIASKIKEKYPEIKTVISSGYTYDDVNFHNAWNKVNEWEGSALYKNTVDLVDEHYYNPSAWFLMNSNRYDDREFYKTEKSFPKVFIGEYASWVEGRRGNLFAALTEAAYMTGIERNGDVIELASYAPLFARENHVQWIPDAVWFNDEFVYGTPSYYVQSMFMNNKTDFSIRTAVENNKTIVDSHKMKGSVGLATWQTQAEYSNIKVTDMSENKILYDSSSEKMNMKKLNVRSGSWSIKNNSLIQSDEGDNMRLTFEKLIKPSENYDFEVTARKIRGNEGFLIMFGVSKENFYWWNIGGWGNTQSCVQKGTAPSRTVIGDSKNITVERDREYKIKIEVRGDTYRCYLDGELLHEFTDREEYKKIFAHVGETEDEVIIKIVNTGNRKEKCSVVLNGADMLNPDAQIITLSGRFDSENSFENSRAVCPENSPAVIKSPDFTYTVKPYSFTIIKLTKKK</sequence>
<evidence type="ECO:0000259" key="7">
    <source>
        <dbReference type="SMART" id="SM00813"/>
    </source>
</evidence>
<evidence type="ECO:0000256" key="2">
    <source>
        <dbReference type="ARBA" id="ARBA00007186"/>
    </source>
</evidence>
<dbReference type="SMART" id="SM00813">
    <property type="entry name" value="Alpha-L-AF_C"/>
    <property type="match status" value="1"/>
</dbReference>
<accession>A0A7M1XPK2</accession>
<dbReference type="Proteomes" id="UP000593591">
    <property type="component" value="Chromosome"/>
</dbReference>